<evidence type="ECO:0000256" key="1">
    <source>
        <dbReference type="SAM" id="MobiDB-lite"/>
    </source>
</evidence>
<dbReference type="AlphaFoldDB" id="A0A0S3SP70"/>
<feature type="compositionally biased region" description="Polar residues" evidence="1">
    <location>
        <begin position="98"/>
        <end position="108"/>
    </location>
</feature>
<gene>
    <name evidence="2" type="primary">Vigan.08G120000</name>
    <name evidence="2" type="ORF">VIGAN_08120000</name>
</gene>
<feature type="compositionally biased region" description="Low complexity" evidence="1">
    <location>
        <begin position="9"/>
        <end position="20"/>
    </location>
</feature>
<organism evidence="2 3">
    <name type="scientific">Vigna angularis var. angularis</name>
    <dbReference type="NCBI Taxonomy" id="157739"/>
    <lineage>
        <taxon>Eukaryota</taxon>
        <taxon>Viridiplantae</taxon>
        <taxon>Streptophyta</taxon>
        <taxon>Embryophyta</taxon>
        <taxon>Tracheophyta</taxon>
        <taxon>Spermatophyta</taxon>
        <taxon>Magnoliopsida</taxon>
        <taxon>eudicotyledons</taxon>
        <taxon>Gunneridae</taxon>
        <taxon>Pentapetalae</taxon>
        <taxon>rosids</taxon>
        <taxon>fabids</taxon>
        <taxon>Fabales</taxon>
        <taxon>Fabaceae</taxon>
        <taxon>Papilionoideae</taxon>
        <taxon>50 kb inversion clade</taxon>
        <taxon>NPAAA clade</taxon>
        <taxon>indigoferoid/millettioid clade</taxon>
        <taxon>Phaseoleae</taxon>
        <taxon>Vigna</taxon>
    </lineage>
</organism>
<proteinExistence type="predicted"/>
<protein>
    <recommendedName>
        <fullName evidence="4">DUF4005 domain-containing protein</fullName>
    </recommendedName>
</protein>
<dbReference type="Proteomes" id="UP000291084">
    <property type="component" value="Chromosome 8"/>
</dbReference>
<accession>A0A0S3SP70</accession>
<feature type="region of interest" description="Disordered" evidence="1">
    <location>
        <begin position="49"/>
        <end position="125"/>
    </location>
</feature>
<dbReference type="EMBL" id="AP015041">
    <property type="protein sequence ID" value="BAT94586.1"/>
    <property type="molecule type" value="Genomic_DNA"/>
</dbReference>
<evidence type="ECO:0008006" key="4">
    <source>
        <dbReference type="Google" id="ProtNLM"/>
    </source>
</evidence>
<evidence type="ECO:0000313" key="2">
    <source>
        <dbReference type="EMBL" id="BAT94586.1"/>
    </source>
</evidence>
<reference evidence="2 3" key="1">
    <citation type="journal article" date="2015" name="Sci. Rep.">
        <title>The power of single molecule real-time sequencing technology in the de novo assembly of a eukaryotic genome.</title>
        <authorList>
            <person name="Sakai H."/>
            <person name="Naito K."/>
            <person name="Ogiso-Tanaka E."/>
            <person name="Takahashi Y."/>
            <person name="Iseki K."/>
            <person name="Muto C."/>
            <person name="Satou K."/>
            <person name="Teruya K."/>
            <person name="Shiroma A."/>
            <person name="Shimoji M."/>
            <person name="Hirano T."/>
            <person name="Itoh T."/>
            <person name="Kaga A."/>
            <person name="Tomooka N."/>
        </authorList>
    </citation>
    <scope>NUCLEOTIDE SEQUENCE [LARGE SCALE GENOMIC DNA]</scope>
    <source>
        <strain evidence="3">cv. Shumari</strain>
    </source>
</reference>
<evidence type="ECO:0000313" key="3">
    <source>
        <dbReference type="Proteomes" id="UP000291084"/>
    </source>
</evidence>
<name>A0A0S3SP70_PHAAN</name>
<feature type="region of interest" description="Disordered" evidence="1">
    <location>
        <begin position="1"/>
        <end position="37"/>
    </location>
</feature>
<sequence length="167" mass="18815">MKKLFFFTSSASSSGNNNNATPPKSTNKQKAWDSVSEIGMNNQAYDLRRSRSLSSSACQFRDPTRSSSSSIVSDPYHQFERSSRCQAPNYEKQKRDTTAQVSSVQNSHGYERPGSTSSSRSHHESYGNSFQQHFKLVTYLTISFANNYSDISSGTRVSYVVYLHYLC</sequence>
<keyword evidence="3" id="KW-1185">Reference proteome</keyword>